<dbReference type="EC" id="3.1.11.6" evidence="6"/>
<gene>
    <name evidence="6 8" type="primary">xseB</name>
    <name evidence="8" type="ORF">VF724_07130</name>
</gene>
<dbReference type="Gene3D" id="1.10.287.1040">
    <property type="entry name" value="Exonuclease VII, small subunit"/>
    <property type="match status" value="1"/>
</dbReference>
<comment type="caution">
    <text evidence="8">The sequence shown here is derived from an EMBL/GenBank/DDBJ whole genome shotgun (WGS) entry which is preliminary data.</text>
</comment>
<accession>A0ABU5ZJD2</accession>
<protein>
    <recommendedName>
        <fullName evidence="6">Exodeoxyribonuclease 7 small subunit</fullName>
        <ecNumber evidence="6">3.1.11.6</ecNumber>
    </recommendedName>
    <alternativeName>
        <fullName evidence="6">Exodeoxyribonuclease VII small subunit</fullName>
        <shortName evidence="6">Exonuclease VII small subunit</shortName>
    </alternativeName>
</protein>
<keyword evidence="5 6" id="KW-0269">Exonuclease</keyword>
<keyword evidence="4 6" id="KW-0378">Hydrolase</keyword>
<keyword evidence="7" id="KW-0175">Coiled coil</keyword>
<dbReference type="SUPFAM" id="SSF116842">
    <property type="entry name" value="XseB-like"/>
    <property type="match status" value="1"/>
</dbReference>
<comment type="similarity">
    <text evidence="1 6">Belongs to the XseB family.</text>
</comment>
<comment type="function">
    <text evidence="6">Bidirectionally degrades single-stranded DNA into large acid-insoluble oligonucleotides, which are then degraded further into small acid-soluble oligonucleotides.</text>
</comment>
<evidence type="ECO:0000256" key="5">
    <source>
        <dbReference type="ARBA" id="ARBA00022839"/>
    </source>
</evidence>
<evidence type="ECO:0000256" key="7">
    <source>
        <dbReference type="SAM" id="Coils"/>
    </source>
</evidence>
<keyword evidence="3 6" id="KW-0540">Nuclease</keyword>
<dbReference type="Proteomes" id="UP001310386">
    <property type="component" value="Unassembled WGS sequence"/>
</dbReference>
<evidence type="ECO:0000256" key="4">
    <source>
        <dbReference type="ARBA" id="ARBA00022801"/>
    </source>
</evidence>
<reference evidence="8" key="1">
    <citation type="submission" date="2023-12" db="EMBL/GenBank/DDBJ databases">
        <title>Fervidustalea candida gen. nov., sp. nov., a novel member of the family Paenibacillaceae isolated from a geothermal area.</title>
        <authorList>
            <person name="Li W.-J."/>
            <person name="Jiao J.-Y."/>
            <person name="Chen Y."/>
        </authorList>
    </citation>
    <scope>NUCLEOTIDE SEQUENCE</scope>
    <source>
        <strain evidence="8">SYSU GA230002</strain>
    </source>
</reference>
<dbReference type="PANTHER" id="PTHR34137">
    <property type="entry name" value="EXODEOXYRIBONUCLEASE 7 SMALL SUBUNIT"/>
    <property type="match status" value="1"/>
</dbReference>
<evidence type="ECO:0000256" key="3">
    <source>
        <dbReference type="ARBA" id="ARBA00022722"/>
    </source>
</evidence>
<proteinExistence type="inferred from homology"/>
<comment type="subcellular location">
    <subcellularLocation>
        <location evidence="6">Cytoplasm</location>
    </subcellularLocation>
</comment>
<dbReference type="InterPro" id="IPR003761">
    <property type="entry name" value="Exonuc_VII_S"/>
</dbReference>
<evidence type="ECO:0000256" key="2">
    <source>
        <dbReference type="ARBA" id="ARBA00022490"/>
    </source>
</evidence>
<name>A0ABU5ZJD2_9BACL</name>
<comment type="catalytic activity">
    <reaction evidence="6">
        <text>Exonucleolytic cleavage in either 5'- to 3'- or 3'- to 5'-direction to yield nucleoside 5'-phosphates.</text>
        <dbReference type="EC" id="3.1.11.6"/>
    </reaction>
</comment>
<evidence type="ECO:0000256" key="1">
    <source>
        <dbReference type="ARBA" id="ARBA00009998"/>
    </source>
</evidence>
<keyword evidence="2 6" id="KW-0963">Cytoplasm</keyword>
<sequence length="84" mass="9762">MEEKNNLSFEEAIEQLEQIVSRLEAGDVPLEQAIEWFQEGMRLSQFCSRKLDQFEKKIEILLEEDGELVKKPFGITIEDKGDSD</sequence>
<organism evidence="8 9">
    <name type="scientific">Ferviditalea candida</name>
    <dbReference type="NCBI Taxonomy" id="3108399"/>
    <lineage>
        <taxon>Bacteria</taxon>
        <taxon>Bacillati</taxon>
        <taxon>Bacillota</taxon>
        <taxon>Bacilli</taxon>
        <taxon>Bacillales</taxon>
        <taxon>Paenibacillaceae</taxon>
        <taxon>Ferviditalea</taxon>
    </lineage>
</organism>
<evidence type="ECO:0000313" key="9">
    <source>
        <dbReference type="Proteomes" id="UP001310386"/>
    </source>
</evidence>
<dbReference type="HAMAP" id="MF_00337">
    <property type="entry name" value="Exonuc_7_S"/>
    <property type="match status" value="1"/>
</dbReference>
<dbReference type="InterPro" id="IPR037004">
    <property type="entry name" value="Exonuc_VII_ssu_sf"/>
</dbReference>
<dbReference type="Pfam" id="PF02609">
    <property type="entry name" value="Exonuc_VII_S"/>
    <property type="match status" value="1"/>
</dbReference>
<dbReference type="GO" id="GO:0008855">
    <property type="term" value="F:exodeoxyribonuclease VII activity"/>
    <property type="evidence" value="ECO:0007669"/>
    <property type="project" value="UniProtKB-EC"/>
</dbReference>
<dbReference type="EMBL" id="JAYJLD010000008">
    <property type="protein sequence ID" value="MEB3101436.1"/>
    <property type="molecule type" value="Genomic_DNA"/>
</dbReference>
<feature type="coiled-coil region" evidence="7">
    <location>
        <begin position="6"/>
        <end position="64"/>
    </location>
</feature>
<evidence type="ECO:0000256" key="6">
    <source>
        <dbReference type="HAMAP-Rule" id="MF_00337"/>
    </source>
</evidence>
<dbReference type="NCBIfam" id="TIGR01280">
    <property type="entry name" value="xseB"/>
    <property type="match status" value="1"/>
</dbReference>
<dbReference type="PANTHER" id="PTHR34137:SF1">
    <property type="entry name" value="EXODEOXYRIBONUCLEASE 7 SMALL SUBUNIT"/>
    <property type="match status" value="1"/>
</dbReference>
<keyword evidence="9" id="KW-1185">Reference proteome</keyword>
<comment type="subunit">
    <text evidence="6">Heterooligomer composed of large and small subunits.</text>
</comment>
<dbReference type="RefSeq" id="WP_371753556.1">
    <property type="nucleotide sequence ID" value="NZ_JAYJLD010000008.1"/>
</dbReference>
<evidence type="ECO:0000313" key="8">
    <source>
        <dbReference type="EMBL" id="MEB3101436.1"/>
    </source>
</evidence>